<protein>
    <submittedName>
        <fullName evidence="2">Uncharacterized protein</fullName>
    </submittedName>
</protein>
<proteinExistence type="predicted"/>
<feature type="transmembrane region" description="Helical" evidence="1">
    <location>
        <begin position="247"/>
        <end position="273"/>
    </location>
</feature>
<dbReference type="OrthoDB" id="2717873at2"/>
<feature type="transmembrane region" description="Helical" evidence="1">
    <location>
        <begin position="77"/>
        <end position="108"/>
    </location>
</feature>
<sequence length="329" mass="33639">MTRTGWRLPAVTAAWCAAYAALHVLWAVRGAPRFGGNPGESFLPEGWAAVAPAVLGTVAAGLLLASPAADGRRWAAVAAVAGWLGGTWLLLYAFMFPISVLTVLGGLFGQAVTADDVAVLAARAGGAAAGTLTVLVAVMAGRRARGACPRCGRLPGRRPARRTDPTPRWAYAAGLATVAACLARLAAGVPEGTVSRVDPGTSGTFLSIFMVGMVLAGTLLPLALVHRWGRIWPGWVVPLAGRPVPRWLVLGPAFFLGAGMVGYFGVGGTYAWASGLVPGGAFLAVTLSAYTLWGVGLLVSAAGYLRLTRPPCPDEGSGRLSVPAGMMAA</sequence>
<evidence type="ECO:0000313" key="2">
    <source>
        <dbReference type="EMBL" id="SBT43873.1"/>
    </source>
</evidence>
<accession>A0A1A8ZJ51</accession>
<feature type="transmembrane region" description="Helical" evidence="1">
    <location>
        <begin position="207"/>
        <end position="226"/>
    </location>
</feature>
<dbReference type="AlphaFoldDB" id="A0A1A8ZJ51"/>
<feature type="transmembrane region" description="Helical" evidence="1">
    <location>
        <begin position="120"/>
        <end position="140"/>
    </location>
</feature>
<gene>
    <name evidence="2" type="ORF">GA0070611_2488</name>
</gene>
<feature type="transmembrane region" description="Helical" evidence="1">
    <location>
        <begin position="279"/>
        <end position="299"/>
    </location>
</feature>
<evidence type="ECO:0000313" key="3">
    <source>
        <dbReference type="Proteomes" id="UP000199385"/>
    </source>
</evidence>
<name>A0A1A8ZJ51_9ACTN</name>
<evidence type="ECO:0000256" key="1">
    <source>
        <dbReference type="SAM" id="Phobius"/>
    </source>
</evidence>
<keyword evidence="1" id="KW-1133">Transmembrane helix</keyword>
<keyword evidence="1" id="KW-0812">Transmembrane</keyword>
<dbReference type="EMBL" id="LT594323">
    <property type="protein sequence ID" value="SBT43873.1"/>
    <property type="molecule type" value="Genomic_DNA"/>
</dbReference>
<dbReference type="STRING" id="261654.GA0070611_2488"/>
<dbReference type="PATRIC" id="fig|261654.4.peg.2526"/>
<reference evidence="3" key="1">
    <citation type="submission" date="2016-06" db="EMBL/GenBank/DDBJ databases">
        <authorList>
            <person name="Varghese N."/>
            <person name="Submissions Spin"/>
        </authorList>
    </citation>
    <scope>NUCLEOTIDE SEQUENCE [LARGE SCALE GENOMIC DNA]</scope>
    <source>
        <strain evidence="3">DSM 44815</strain>
    </source>
</reference>
<organism evidence="2 3">
    <name type="scientific">Micromonospora auratinigra</name>
    <dbReference type="NCBI Taxonomy" id="261654"/>
    <lineage>
        <taxon>Bacteria</taxon>
        <taxon>Bacillati</taxon>
        <taxon>Actinomycetota</taxon>
        <taxon>Actinomycetes</taxon>
        <taxon>Micromonosporales</taxon>
        <taxon>Micromonosporaceae</taxon>
        <taxon>Micromonospora</taxon>
    </lineage>
</organism>
<keyword evidence="3" id="KW-1185">Reference proteome</keyword>
<dbReference type="RefSeq" id="WP_157740308.1">
    <property type="nucleotide sequence ID" value="NZ_LT594323.1"/>
</dbReference>
<keyword evidence="1" id="KW-0472">Membrane</keyword>
<dbReference type="Proteomes" id="UP000199385">
    <property type="component" value="Chromosome I"/>
</dbReference>
<feature type="transmembrane region" description="Helical" evidence="1">
    <location>
        <begin position="169"/>
        <end position="187"/>
    </location>
</feature>
<feature type="transmembrane region" description="Helical" evidence="1">
    <location>
        <begin position="46"/>
        <end position="65"/>
    </location>
</feature>